<comment type="caution">
    <text evidence="2">The sequence shown here is derived from an EMBL/GenBank/DDBJ whole genome shotgun (WGS) entry which is preliminary data.</text>
</comment>
<feature type="region of interest" description="Disordered" evidence="1">
    <location>
        <begin position="1"/>
        <end position="23"/>
    </location>
</feature>
<proteinExistence type="predicted"/>
<sequence length="100" mass="11312">MLVSVEASEGVAGDSGKKKRGLRPLRLSGGLRRMCGSGQCALHFHFRRFFRPRGSRLLPLQREIATSVLSTDDVQEQKLPFTYRQNQIRLKSNELKRGGQ</sequence>
<dbReference type="AlphaFoldDB" id="A0AAV4RTZ6"/>
<organism evidence="2 3">
    <name type="scientific">Caerostris extrusa</name>
    <name type="common">Bark spider</name>
    <name type="synonym">Caerostris bankana</name>
    <dbReference type="NCBI Taxonomy" id="172846"/>
    <lineage>
        <taxon>Eukaryota</taxon>
        <taxon>Metazoa</taxon>
        <taxon>Ecdysozoa</taxon>
        <taxon>Arthropoda</taxon>
        <taxon>Chelicerata</taxon>
        <taxon>Arachnida</taxon>
        <taxon>Araneae</taxon>
        <taxon>Araneomorphae</taxon>
        <taxon>Entelegynae</taxon>
        <taxon>Araneoidea</taxon>
        <taxon>Araneidae</taxon>
        <taxon>Caerostris</taxon>
    </lineage>
</organism>
<accession>A0AAV4RTZ6</accession>
<reference evidence="2 3" key="1">
    <citation type="submission" date="2021-06" db="EMBL/GenBank/DDBJ databases">
        <title>Caerostris extrusa draft genome.</title>
        <authorList>
            <person name="Kono N."/>
            <person name="Arakawa K."/>
        </authorList>
    </citation>
    <scope>NUCLEOTIDE SEQUENCE [LARGE SCALE GENOMIC DNA]</scope>
</reference>
<evidence type="ECO:0000256" key="1">
    <source>
        <dbReference type="SAM" id="MobiDB-lite"/>
    </source>
</evidence>
<name>A0AAV4RTZ6_CAEEX</name>
<protein>
    <submittedName>
        <fullName evidence="2">Uncharacterized protein</fullName>
    </submittedName>
</protein>
<evidence type="ECO:0000313" key="3">
    <source>
        <dbReference type="Proteomes" id="UP001054945"/>
    </source>
</evidence>
<gene>
    <name evidence="2" type="ORF">CEXT_243611</name>
</gene>
<evidence type="ECO:0000313" key="2">
    <source>
        <dbReference type="EMBL" id="GIY25054.1"/>
    </source>
</evidence>
<dbReference type="EMBL" id="BPLR01008485">
    <property type="protein sequence ID" value="GIY25054.1"/>
    <property type="molecule type" value="Genomic_DNA"/>
</dbReference>
<dbReference type="Proteomes" id="UP001054945">
    <property type="component" value="Unassembled WGS sequence"/>
</dbReference>
<keyword evidence="3" id="KW-1185">Reference proteome</keyword>